<dbReference type="Gene3D" id="2.130.10.10">
    <property type="entry name" value="YVTN repeat-like/Quinoprotein amine dehydrogenase"/>
    <property type="match status" value="1"/>
</dbReference>
<accession>A0A1R2CVJ7</accession>
<dbReference type="InterPro" id="IPR015943">
    <property type="entry name" value="WD40/YVTN_repeat-like_dom_sf"/>
</dbReference>
<dbReference type="InterPro" id="IPR001680">
    <property type="entry name" value="WD40_rpt"/>
</dbReference>
<proteinExistence type="predicted"/>
<dbReference type="SUPFAM" id="SSF50978">
    <property type="entry name" value="WD40 repeat-like"/>
    <property type="match status" value="1"/>
</dbReference>
<dbReference type="InterPro" id="IPR036322">
    <property type="entry name" value="WD40_repeat_dom_sf"/>
</dbReference>
<dbReference type="InterPro" id="IPR016346">
    <property type="entry name" value="G-protein_beta_1-5"/>
</dbReference>
<dbReference type="PROSITE" id="PS00678">
    <property type="entry name" value="WD_REPEATS_1"/>
    <property type="match status" value="1"/>
</dbReference>
<evidence type="ECO:0000256" key="2">
    <source>
        <dbReference type="ARBA" id="ARBA00022737"/>
    </source>
</evidence>
<gene>
    <name evidence="4" type="ORF">SteCoe_4115</name>
</gene>
<dbReference type="PROSITE" id="PS50294">
    <property type="entry name" value="WD_REPEATS_REGION"/>
    <property type="match status" value="1"/>
</dbReference>
<sequence>MDLQKKLEKLTKKTKTLTEKLNFICPKIPISRLRQSPTPVASNLSTIHQLESLTGKVYSLSWGGFGSGRNPEGKFMLAAVTDEGELTIYNTENYKPMFRANIMSEDPWLMTCAFEHRDSSLISTAGSDGKLYLYRISISETRDLTFSEHPQILIQAHTNYISRTEFLTCLEVLTTSGDKTCKLWSLKPSSEPIRIFEGHKEDIMSLATTSVNPSIFLTGSCDSTIKLWDIRIPKANTCTFFSHYGHVNSIKFFNDSEFTFIQGSSAGACLLYDIRTLREISVYYSPKEQGIVCDVECSKSGRMIIAGYDNGLVKVWDVFDERVPIQVLAPHNEQITGICISPLGDRICTSSQDYTIAFLG</sequence>
<reference evidence="4 5" key="1">
    <citation type="submission" date="2016-11" db="EMBL/GenBank/DDBJ databases">
        <title>The macronuclear genome of Stentor coeruleus: a giant cell with tiny introns.</title>
        <authorList>
            <person name="Slabodnick M."/>
            <person name="Ruby J.G."/>
            <person name="Reiff S.B."/>
            <person name="Swart E.C."/>
            <person name="Gosai S."/>
            <person name="Prabakaran S."/>
            <person name="Witkowska E."/>
            <person name="Larue G.E."/>
            <person name="Fisher S."/>
            <person name="Freeman R.M."/>
            <person name="Gunawardena J."/>
            <person name="Chu W."/>
            <person name="Stover N.A."/>
            <person name="Gregory B.D."/>
            <person name="Nowacki M."/>
            <person name="Derisi J."/>
            <person name="Roy S.W."/>
            <person name="Marshall W.F."/>
            <person name="Sood P."/>
        </authorList>
    </citation>
    <scope>NUCLEOTIDE SEQUENCE [LARGE SCALE GENOMIC DNA]</scope>
    <source>
        <strain evidence="4">WM001</strain>
    </source>
</reference>
<dbReference type="PROSITE" id="PS50082">
    <property type="entry name" value="WD_REPEATS_2"/>
    <property type="match status" value="1"/>
</dbReference>
<evidence type="ECO:0000313" key="4">
    <source>
        <dbReference type="EMBL" id="OMJ93032.1"/>
    </source>
</evidence>
<dbReference type="SMR" id="A0A1R2CVJ7"/>
<dbReference type="GO" id="GO:0007165">
    <property type="term" value="P:signal transduction"/>
    <property type="evidence" value="ECO:0007669"/>
    <property type="project" value="InterPro"/>
</dbReference>
<evidence type="ECO:0000256" key="1">
    <source>
        <dbReference type="ARBA" id="ARBA00022574"/>
    </source>
</evidence>
<dbReference type="InterPro" id="IPR019775">
    <property type="entry name" value="WD40_repeat_CS"/>
</dbReference>
<dbReference type="EMBL" id="MPUH01000050">
    <property type="protein sequence ID" value="OMJ93032.1"/>
    <property type="molecule type" value="Genomic_DNA"/>
</dbReference>
<dbReference type="Proteomes" id="UP000187209">
    <property type="component" value="Unassembled WGS sequence"/>
</dbReference>
<keyword evidence="5" id="KW-1185">Reference proteome</keyword>
<feature type="repeat" description="WD" evidence="3">
    <location>
        <begin position="196"/>
        <end position="231"/>
    </location>
</feature>
<dbReference type="AlphaFoldDB" id="A0A1R2CVJ7"/>
<dbReference type="Pfam" id="PF00400">
    <property type="entry name" value="WD40"/>
    <property type="match status" value="4"/>
</dbReference>
<comment type="caution">
    <text evidence="4">The sequence shown here is derived from an EMBL/GenBank/DDBJ whole genome shotgun (WGS) entry which is preliminary data.</text>
</comment>
<evidence type="ECO:0000313" key="5">
    <source>
        <dbReference type="Proteomes" id="UP000187209"/>
    </source>
</evidence>
<dbReference type="OrthoDB" id="283099at2759"/>
<keyword evidence="1 3" id="KW-0853">WD repeat</keyword>
<protein>
    <submittedName>
        <fullName evidence="4">Uncharacterized protein</fullName>
    </submittedName>
</protein>
<dbReference type="SMART" id="SM00320">
    <property type="entry name" value="WD40"/>
    <property type="match status" value="7"/>
</dbReference>
<organism evidence="4 5">
    <name type="scientific">Stentor coeruleus</name>
    <dbReference type="NCBI Taxonomy" id="5963"/>
    <lineage>
        <taxon>Eukaryota</taxon>
        <taxon>Sar</taxon>
        <taxon>Alveolata</taxon>
        <taxon>Ciliophora</taxon>
        <taxon>Postciliodesmatophora</taxon>
        <taxon>Heterotrichea</taxon>
        <taxon>Heterotrichida</taxon>
        <taxon>Stentoridae</taxon>
        <taxon>Stentor</taxon>
    </lineage>
</organism>
<dbReference type="CDD" id="cd00200">
    <property type="entry name" value="WD40"/>
    <property type="match status" value="1"/>
</dbReference>
<name>A0A1R2CVJ7_9CILI</name>
<dbReference type="InterPro" id="IPR020472">
    <property type="entry name" value="WD40_PAC1"/>
</dbReference>
<keyword evidence="2" id="KW-0677">Repeat</keyword>
<evidence type="ECO:0000256" key="3">
    <source>
        <dbReference type="PROSITE-ProRule" id="PRU00221"/>
    </source>
</evidence>
<dbReference type="PANTHER" id="PTHR19850">
    <property type="entry name" value="GUANINE NUCLEOTIDE-BINDING PROTEIN BETA G PROTEIN BETA"/>
    <property type="match status" value="1"/>
</dbReference>
<dbReference type="PRINTS" id="PR00320">
    <property type="entry name" value="GPROTEINBRPT"/>
</dbReference>